<dbReference type="InterPro" id="IPR013320">
    <property type="entry name" value="ConA-like_dom_sf"/>
</dbReference>
<dbReference type="PANTHER" id="PTHR47635">
    <property type="entry name" value="CUB DOMAIN-CONTAINING PROTEIN"/>
    <property type="match status" value="1"/>
</dbReference>
<dbReference type="SUPFAM" id="SSF49899">
    <property type="entry name" value="Concanavalin A-like lectins/glucanases"/>
    <property type="match status" value="1"/>
</dbReference>
<dbReference type="PANTHER" id="PTHR47635:SF2">
    <property type="entry name" value="LAMG-LIKE JELLYROLL FOLD DOMAIN-CONTAINING PROTEIN"/>
    <property type="match status" value="1"/>
</dbReference>
<accession>A0A316FQ41</accession>
<dbReference type="SMART" id="SM00560">
    <property type="entry name" value="LamGL"/>
    <property type="match status" value="1"/>
</dbReference>
<keyword evidence="6" id="KW-1185">Reference proteome</keyword>
<reference evidence="5 6" key="1">
    <citation type="submission" date="2018-05" db="EMBL/GenBank/DDBJ databases">
        <title>Genomic Encyclopedia of Type Strains, Phase IV (KMG-IV): sequencing the most valuable type-strain genomes for metagenomic binning, comparative biology and taxonomic classification.</title>
        <authorList>
            <person name="Goeker M."/>
        </authorList>
    </citation>
    <scope>NUCLEOTIDE SEQUENCE [LARGE SCALE GENOMIC DNA]</scope>
    <source>
        <strain evidence="5 6">DSM 103371</strain>
    </source>
</reference>
<protein>
    <submittedName>
        <fullName evidence="5">Concanavalin A-like lectin/glucanase superfamily protein</fullName>
    </submittedName>
</protein>
<dbReference type="AlphaFoldDB" id="A0A316FQ41"/>
<sequence>MIKGLSLAGAFLAAVPMSIAAEAVDGLIGQWAFDEQHGEHAADTSGNGHDGSLINGAWGQGVEGGALLLDGGNDGIVTISMADQIKETRRSITLMAWTYRTDEHNVAVVASSYPMLFLGFHGPQFKLELTERPGLLARVAQKLGLADEVEVECYADMAYVAELNRWIHLAATYDGEMARLYADGQEVCALPFSGIISFSDRPLTIGGYLDKNGSIVDEITGRIDDVRLYNRPLSADEVRAYFEDTGALRMGQ</sequence>
<evidence type="ECO:0000256" key="1">
    <source>
        <dbReference type="ARBA" id="ARBA00022729"/>
    </source>
</evidence>
<dbReference type="InterPro" id="IPR006558">
    <property type="entry name" value="LamG-like"/>
</dbReference>
<name>A0A316FQ41_9RHOB</name>
<comment type="caution">
    <text evidence="5">The sequence shown here is derived from an EMBL/GenBank/DDBJ whole genome shotgun (WGS) entry which is preliminary data.</text>
</comment>
<organism evidence="5 6">
    <name type="scientific">Silicimonas algicola</name>
    <dbReference type="NCBI Taxonomy" id="1826607"/>
    <lineage>
        <taxon>Bacteria</taxon>
        <taxon>Pseudomonadati</taxon>
        <taxon>Pseudomonadota</taxon>
        <taxon>Alphaproteobacteria</taxon>
        <taxon>Rhodobacterales</taxon>
        <taxon>Paracoccaceae</taxon>
    </lineage>
</organism>
<dbReference type="Pfam" id="PF13385">
    <property type="entry name" value="Laminin_G_3"/>
    <property type="match status" value="1"/>
</dbReference>
<evidence type="ECO:0000256" key="3">
    <source>
        <dbReference type="SAM" id="SignalP"/>
    </source>
</evidence>
<evidence type="ECO:0000259" key="4">
    <source>
        <dbReference type="SMART" id="SM00560"/>
    </source>
</evidence>
<evidence type="ECO:0000313" key="5">
    <source>
        <dbReference type="EMBL" id="PWK49836.1"/>
    </source>
</evidence>
<dbReference type="Proteomes" id="UP000245390">
    <property type="component" value="Unassembled WGS sequence"/>
</dbReference>
<gene>
    <name evidence="5" type="ORF">C8D95_1211</name>
</gene>
<keyword evidence="5" id="KW-0430">Lectin</keyword>
<dbReference type="GO" id="GO:0030246">
    <property type="term" value="F:carbohydrate binding"/>
    <property type="evidence" value="ECO:0007669"/>
    <property type="project" value="UniProtKB-KW"/>
</dbReference>
<dbReference type="EMBL" id="QGGV01000021">
    <property type="protein sequence ID" value="PWK49836.1"/>
    <property type="molecule type" value="Genomic_DNA"/>
</dbReference>
<feature type="domain" description="LamG-like jellyroll fold" evidence="4">
    <location>
        <begin position="90"/>
        <end position="236"/>
    </location>
</feature>
<evidence type="ECO:0000256" key="2">
    <source>
        <dbReference type="ARBA" id="ARBA00023157"/>
    </source>
</evidence>
<keyword evidence="1 3" id="KW-0732">Signal</keyword>
<dbReference type="Gene3D" id="2.60.120.200">
    <property type="match status" value="1"/>
</dbReference>
<evidence type="ECO:0000313" key="6">
    <source>
        <dbReference type="Proteomes" id="UP000245390"/>
    </source>
</evidence>
<dbReference type="RefSeq" id="WP_164721537.1">
    <property type="nucleotide sequence ID" value="NZ_CP034588.1"/>
</dbReference>
<keyword evidence="2" id="KW-1015">Disulfide bond</keyword>
<feature type="chain" id="PRO_5016381363" evidence="3">
    <location>
        <begin position="21"/>
        <end position="252"/>
    </location>
</feature>
<feature type="signal peptide" evidence="3">
    <location>
        <begin position="1"/>
        <end position="20"/>
    </location>
</feature>
<proteinExistence type="predicted"/>